<dbReference type="PANTHER" id="PTHR30221:SF8">
    <property type="entry name" value="SMALL-CONDUCTANCE MECHANOSENSITIVE CHANNEL"/>
    <property type="match status" value="1"/>
</dbReference>
<evidence type="ECO:0000256" key="2">
    <source>
        <dbReference type="ARBA" id="ARBA00022692"/>
    </source>
</evidence>
<evidence type="ECO:0000256" key="5">
    <source>
        <dbReference type="RuleBase" id="RU369025"/>
    </source>
</evidence>
<comment type="subunit">
    <text evidence="5">Homoheptamer.</text>
</comment>
<protein>
    <recommendedName>
        <fullName evidence="5">Small-conductance mechanosensitive channel</fullName>
    </recommendedName>
</protein>
<evidence type="ECO:0000256" key="3">
    <source>
        <dbReference type="ARBA" id="ARBA00022989"/>
    </source>
</evidence>
<dbReference type="STRING" id="1792290.MSP8886_04205"/>
<feature type="transmembrane region" description="Helical" evidence="5">
    <location>
        <begin position="6"/>
        <end position="21"/>
    </location>
</feature>
<dbReference type="InterPro" id="IPR006685">
    <property type="entry name" value="MscS_channel_2nd"/>
</dbReference>
<comment type="caution">
    <text evidence="5">Lacks conserved residue(s) required for the propagation of feature annotation.</text>
</comment>
<comment type="function">
    <text evidence="5">Mechanosensitive channel that participates in the regulation of osmotic pressure changes within the cell, opening in response to stretch forces in the membrane lipid bilayer, without the need for other proteins. Contributes to normal resistance to hypoosmotic shock. Forms an ion channel of 1.0 nanosiemens conductance with a slight preference for anions.</text>
</comment>
<dbReference type="Pfam" id="PF00924">
    <property type="entry name" value="MS_channel_2nd"/>
    <property type="match status" value="1"/>
</dbReference>
<reference evidence="8 9" key="1">
    <citation type="submission" date="2016-06" db="EMBL/GenBank/DDBJ databases">
        <authorList>
            <person name="Kjaerup R.B."/>
            <person name="Dalgaard T.S."/>
            <person name="Juul-Madsen H.R."/>
        </authorList>
    </citation>
    <scope>NUCLEOTIDE SEQUENCE [LARGE SCALE GENOMIC DNA]</scope>
    <source>
        <strain evidence="8 9">CECT 8886</strain>
    </source>
</reference>
<evidence type="ECO:0000313" key="9">
    <source>
        <dbReference type="Proteomes" id="UP000092544"/>
    </source>
</evidence>
<keyword evidence="5" id="KW-0813">Transport</keyword>
<keyword evidence="3 5" id="KW-1133">Transmembrane helix</keyword>
<evidence type="ECO:0000256" key="1">
    <source>
        <dbReference type="ARBA" id="ARBA00004370"/>
    </source>
</evidence>
<dbReference type="SUPFAM" id="SSF50182">
    <property type="entry name" value="Sm-like ribonucleoproteins"/>
    <property type="match status" value="1"/>
</dbReference>
<organism evidence="8 9">
    <name type="scientific">Marinomonas spartinae</name>
    <dbReference type="NCBI Taxonomy" id="1792290"/>
    <lineage>
        <taxon>Bacteria</taxon>
        <taxon>Pseudomonadati</taxon>
        <taxon>Pseudomonadota</taxon>
        <taxon>Gammaproteobacteria</taxon>
        <taxon>Oceanospirillales</taxon>
        <taxon>Oceanospirillaceae</taxon>
        <taxon>Marinomonas</taxon>
    </lineage>
</organism>
<proteinExistence type="inferred from homology"/>
<evidence type="ECO:0000259" key="7">
    <source>
        <dbReference type="Pfam" id="PF00924"/>
    </source>
</evidence>
<evidence type="ECO:0000256" key="6">
    <source>
        <dbReference type="SAM" id="MobiDB-lite"/>
    </source>
</evidence>
<evidence type="ECO:0000256" key="4">
    <source>
        <dbReference type="ARBA" id="ARBA00023136"/>
    </source>
</evidence>
<feature type="domain" description="Mechanosensitive ion channel MscS" evidence="7">
    <location>
        <begin position="90"/>
        <end position="155"/>
    </location>
</feature>
<dbReference type="InterPro" id="IPR010920">
    <property type="entry name" value="LSM_dom_sf"/>
</dbReference>
<dbReference type="PANTHER" id="PTHR30221">
    <property type="entry name" value="SMALL-CONDUCTANCE MECHANOSENSITIVE CHANNEL"/>
    <property type="match status" value="1"/>
</dbReference>
<dbReference type="InterPro" id="IPR045275">
    <property type="entry name" value="MscS_archaea/bacteria_type"/>
</dbReference>
<dbReference type="Proteomes" id="UP000092544">
    <property type="component" value="Unassembled WGS sequence"/>
</dbReference>
<keyword evidence="5" id="KW-1003">Cell membrane</keyword>
<dbReference type="Gene3D" id="2.30.30.60">
    <property type="match status" value="1"/>
</dbReference>
<name>A0A1A8TUL4_9GAMM</name>
<feature type="region of interest" description="Disordered" evidence="6">
    <location>
        <begin position="169"/>
        <end position="191"/>
    </location>
</feature>
<feature type="transmembrane region" description="Helical" evidence="5">
    <location>
        <begin position="72"/>
        <end position="104"/>
    </location>
</feature>
<keyword evidence="4 5" id="KW-0472">Membrane</keyword>
<keyword evidence="5" id="KW-0997">Cell inner membrane</keyword>
<feature type="transmembrane region" description="Helical" evidence="5">
    <location>
        <begin position="48"/>
        <end position="66"/>
    </location>
</feature>
<keyword evidence="5" id="KW-0407">Ion channel</keyword>
<dbReference type="GO" id="GO:0008381">
    <property type="term" value="F:mechanosensitive monoatomic ion channel activity"/>
    <property type="evidence" value="ECO:0007669"/>
    <property type="project" value="InterPro"/>
</dbReference>
<evidence type="ECO:0000313" key="8">
    <source>
        <dbReference type="EMBL" id="SBS37634.1"/>
    </source>
</evidence>
<sequence>MVQIGLVVLLIIGYIVINRIMKSSVELLGHKNGTSEVRLRYVTKMMQLSLTALFIMLACIVMGVGYGQLAVFFSSVFAVVGVALFAQWSILSNITASLIIFFAFPYRVGDWIRVAEKDEEVLGQIIDISSFHVIIRRFSGDIVTYPNSLILQKPVVRFDNEAAARAMKESMGEGGKNVSPTVADKSLPKTL</sequence>
<dbReference type="EMBL" id="FLOB01000020">
    <property type="protein sequence ID" value="SBS37634.1"/>
    <property type="molecule type" value="Genomic_DNA"/>
</dbReference>
<dbReference type="InterPro" id="IPR023408">
    <property type="entry name" value="MscS_beta-dom_sf"/>
</dbReference>
<dbReference type="GO" id="GO:0005886">
    <property type="term" value="C:plasma membrane"/>
    <property type="evidence" value="ECO:0007669"/>
    <property type="project" value="UniProtKB-SubCell"/>
</dbReference>
<gene>
    <name evidence="8" type="ORF">MSP8886_04205</name>
</gene>
<dbReference type="AlphaFoldDB" id="A0A1A8TUL4"/>
<comment type="subcellular location">
    <subcellularLocation>
        <location evidence="5">Cell inner membrane</location>
        <topology evidence="5">Multi-pass membrane protein</topology>
    </subcellularLocation>
    <subcellularLocation>
        <location evidence="1">Membrane</location>
    </subcellularLocation>
</comment>
<keyword evidence="2 5" id="KW-0812">Transmembrane</keyword>
<accession>A0A1A8TUL4</accession>
<keyword evidence="9" id="KW-1185">Reference proteome</keyword>
<keyword evidence="5" id="KW-0406">Ion transport</keyword>
<comment type="similarity">
    <text evidence="5">Belongs to the MscS (TC 1.A.23) family.</text>
</comment>